<accession>A0A4C1VRN8</accession>
<evidence type="ECO:0000313" key="1">
    <source>
        <dbReference type="EMBL" id="GBP41331.1"/>
    </source>
</evidence>
<dbReference type="EMBL" id="BGZK01000397">
    <property type="protein sequence ID" value="GBP41331.1"/>
    <property type="molecule type" value="Genomic_DNA"/>
</dbReference>
<gene>
    <name evidence="1" type="ORF">EVAR_25169_1</name>
</gene>
<protein>
    <submittedName>
        <fullName evidence="1">Uncharacterized protein</fullName>
    </submittedName>
</protein>
<evidence type="ECO:0000313" key="2">
    <source>
        <dbReference type="Proteomes" id="UP000299102"/>
    </source>
</evidence>
<name>A0A4C1VRN8_EUMVA</name>
<keyword evidence="2" id="KW-1185">Reference proteome</keyword>
<comment type="caution">
    <text evidence="1">The sequence shown here is derived from an EMBL/GenBank/DDBJ whole genome shotgun (WGS) entry which is preliminary data.</text>
</comment>
<dbReference type="AlphaFoldDB" id="A0A4C1VRN8"/>
<reference evidence="1 2" key="1">
    <citation type="journal article" date="2019" name="Commun. Biol.">
        <title>The bagworm genome reveals a unique fibroin gene that provides high tensile strength.</title>
        <authorList>
            <person name="Kono N."/>
            <person name="Nakamura H."/>
            <person name="Ohtoshi R."/>
            <person name="Tomita M."/>
            <person name="Numata K."/>
            <person name="Arakawa K."/>
        </authorList>
    </citation>
    <scope>NUCLEOTIDE SEQUENCE [LARGE SCALE GENOMIC DNA]</scope>
</reference>
<proteinExistence type="predicted"/>
<sequence length="139" mass="15747">MLSEFTFYNFATLPNVRKAVLPLEERERNLKRSNFSGLALPGIDSTNWQKHLELIIPDARALVRTGLATSDEVDAIRIDPSAMSVRYAFHCPNSTELTRTASRVSRDYPTAQTAYVQVNLSSSFDKRLVGWKKVRTTKL</sequence>
<organism evidence="1 2">
    <name type="scientific">Eumeta variegata</name>
    <name type="common">Bagworm moth</name>
    <name type="synonym">Eumeta japonica</name>
    <dbReference type="NCBI Taxonomy" id="151549"/>
    <lineage>
        <taxon>Eukaryota</taxon>
        <taxon>Metazoa</taxon>
        <taxon>Ecdysozoa</taxon>
        <taxon>Arthropoda</taxon>
        <taxon>Hexapoda</taxon>
        <taxon>Insecta</taxon>
        <taxon>Pterygota</taxon>
        <taxon>Neoptera</taxon>
        <taxon>Endopterygota</taxon>
        <taxon>Lepidoptera</taxon>
        <taxon>Glossata</taxon>
        <taxon>Ditrysia</taxon>
        <taxon>Tineoidea</taxon>
        <taxon>Psychidae</taxon>
        <taxon>Oiketicinae</taxon>
        <taxon>Eumeta</taxon>
    </lineage>
</organism>
<dbReference type="Proteomes" id="UP000299102">
    <property type="component" value="Unassembled WGS sequence"/>
</dbReference>